<dbReference type="GO" id="GO:0003700">
    <property type="term" value="F:DNA-binding transcription factor activity"/>
    <property type="evidence" value="ECO:0007669"/>
    <property type="project" value="TreeGrafter"/>
</dbReference>
<dbReference type="FunFam" id="3.30.160.60:FF:001732">
    <property type="entry name" value="Zgc:162936"/>
    <property type="match status" value="1"/>
</dbReference>
<name>A0A8C4RAC1_EPTBU</name>
<feature type="domain" description="C2H2-type" evidence="11">
    <location>
        <begin position="393"/>
        <end position="420"/>
    </location>
</feature>
<feature type="region of interest" description="Disordered" evidence="10">
    <location>
        <begin position="441"/>
        <end position="475"/>
    </location>
</feature>
<keyword evidence="8" id="KW-0539">Nucleus</keyword>
<keyword evidence="3" id="KW-0479">Metal-binding</keyword>
<keyword evidence="7" id="KW-0238">DNA-binding</keyword>
<comment type="subcellular location">
    <subcellularLocation>
        <location evidence="1">Nucleus</location>
    </subcellularLocation>
</comment>
<dbReference type="PANTHER" id="PTHR24404:SF114">
    <property type="entry name" value="KLUMPFUSS, ISOFORM B-RELATED"/>
    <property type="match status" value="1"/>
</dbReference>
<feature type="domain" description="C2H2-type" evidence="11">
    <location>
        <begin position="421"/>
        <end position="448"/>
    </location>
</feature>
<feature type="domain" description="C2H2-type" evidence="11">
    <location>
        <begin position="337"/>
        <end position="364"/>
    </location>
</feature>
<dbReference type="GO" id="GO:0000978">
    <property type="term" value="F:RNA polymerase II cis-regulatory region sequence-specific DNA binding"/>
    <property type="evidence" value="ECO:0007669"/>
    <property type="project" value="TreeGrafter"/>
</dbReference>
<protein>
    <recommendedName>
        <fullName evidence="11">C2H2-type domain-containing protein</fullName>
    </recommendedName>
</protein>
<evidence type="ECO:0000313" key="13">
    <source>
        <dbReference type="Proteomes" id="UP000694388"/>
    </source>
</evidence>
<evidence type="ECO:0000259" key="11">
    <source>
        <dbReference type="PROSITE" id="PS50157"/>
    </source>
</evidence>
<dbReference type="Gene3D" id="3.30.160.60">
    <property type="entry name" value="Classic Zinc Finger"/>
    <property type="match status" value="6"/>
</dbReference>
<dbReference type="GeneTree" id="ENSGT01150000286958"/>
<dbReference type="Pfam" id="PF00096">
    <property type="entry name" value="zf-C2H2"/>
    <property type="match status" value="6"/>
</dbReference>
<evidence type="ECO:0000256" key="6">
    <source>
        <dbReference type="ARBA" id="ARBA00022833"/>
    </source>
</evidence>
<keyword evidence="5 9" id="KW-0863">Zinc-finger</keyword>
<keyword evidence="6" id="KW-0862">Zinc</keyword>
<keyword evidence="13" id="KW-1185">Reference proteome</keyword>
<dbReference type="FunFam" id="3.30.160.60:FF:002343">
    <property type="entry name" value="Zinc finger protein 33A"/>
    <property type="match status" value="2"/>
</dbReference>
<proteinExistence type="inferred from homology"/>
<feature type="domain" description="C2H2-type" evidence="11">
    <location>
        <begin position="309"/>
        <end position="336"/>
    </location>
</feature>
<dbReference type="PANTHER" id="PTHR24404">
    <property type="entry name" value="ZINC FINGER PROTEIN"/>
    <property type="match status" value="1"/>
</dbReference>
<dbReference type="InterPro" id="IPR013087">
    <property type="entry name" value="Znf_C2H2_type"/>
</dbReference>
<evidence type="ECO:0000256" key="10">
    <source>
        <dbReference type="SAM" id="MobiDB-lite"/>
    </source>
</evidence>
<dbReference type="Proteomes" id="UP000694388">
    <property type="component" value="Unplaced"/>
</dbReference>
<keyword evidence="4" id="KW-0677">Repeat</keyword>
<dbReference type="FunFam" id="3.30.160.60:FF:003288">
    <property type="entry name" value="Uncharacterized protein"/>
    <property type="match status" value="1"/>
</dbReference>
<evidence type="ECO:0000256" key="7">
    <source>
        <dbReference type="ARBA" id="ARBA00023125"/>
    </source>
</evidence>
<feature type="domain" description="C2H2-type" evidence="11">
    <location>
        <begin position="365"/>
        <end position="392"/>
    </location>
</feature>
<sequence length="475" mass="53007">MDETKPFSDWLQTQGLTRETARAIVSELDINSSGALDACSESLTMRAELFSLAKQKLPFVMYAEFRRFVESRWELQDVQAGSPILMAVLHSMLIAVSQELSSCAEKLVSLGSVPGFEDQDGSVGVTDLRILNVCSLQHQEESISPKIGKMNVDAEEHLFLNAVESILDASSQMKEDITQCVNDDDQVNGSIQTEAGEHDIVEDGDFHDNIPEFSQESLNCVQVKQERDSADEKLNTSANSADEGSSEHARIFTCSICAHLFLTEGALQLHMETRHKKGCSYKCSVCGKSFSTKQNVKIHNRIHTGERPYKCSICGKNFSEKSSVKIHNRIHTGERPYKCSVCGKSFTAKNSVKIHMRTHTGERPFECSVCGKTFTIARHVKSHMKTHTGERPHQCFVCGKSFSEKSSVKIHMRTHTGERPYKCSVCGRGFTARHSVKIHMKTHTQQKSTSDLKNIPYSKETDQDFEPTGSSNLLV</sequence>
<dbReference type="InterPro" id="IPR050589">
    <property type="entry name" value="Ikaros_C2H2-ZF"/>
</dbReference>
<dbReference type="PROSITE" id="PS00028">
    <property type="entry name" value="ZINC_FINGER_C2H2_1"/>
    <property type="match status" value="6"/>
</dbReference>
<evidence type="ECO:0000256" key="4">
    <source>
        <dbReference type="ARBA" id="ARBA00022737"/>
    </source>
</evidence>
<dbReference type="AlphaFoldDB" id="A0A8C4RAC1"/>
<dbReference type="SMART" id="SM00355">
    <property type="entry name" value="ZnF_C2H2"/>
    <property type="match status" value="7"/>
</dbReference>
<evidence type="ECO:0000256" key="8">
    <source>
        <dbReference type="ARBA" id="ARBA00023242"/>
    </source>
</evidence>
<dbReference type="InterPro" id="IPR036236">
    <property type="entry name" value="Znf_C2H2_sf"/>
</dbReference>
<evidence type="ECO:0000256" key="9">
    <source>
        <dbReference type="PROSITE-ProRule" id="PRU00042"/>
    </source>
</evidence>
<dbReference type="GO" id="GO:0045893">
    <property type="term" value="P:positive regulation of DNA-templated transcription"/>
    <property type="evidence" value="ECO:0007669"/>
    <property type="project" value="UniProtKB-ARBA"/>
</dbReference>
<evidence type="ECO:0000256" key="1">
    <source>
        <dbReference type="ARBA" id="ARBA00004123"/>
    </source>
</evidence>
<dbReference type="GO" id="GO:0006357">
    <property type="term" value="P:regulation of transcription by RNA polymerase II"/>
    <property type="evidence" value="ECO:0007669"/>
    <property type="project" value="TreeGrafter"/>
</dbReference>
<comment type="similarity">
    <text evidence="2">Belongs to the krueppel C2H2-type zinc-finger protein family.</text>
</comment>
<dbReference type="GO" id="GO:0005634">
    <property type="term" value="C:nucleus"/>
    <property type="evidence" value="ECO:0007669"/>
    <property type="project" value="UniProtKB-SubCell"/>
</dbReference>
<feature type="domain" description="C2H2-type" evidence="11">
    <location>
        <begin position="281"/>
        <end position="308"/>
    </location>
</feature>
<dbReference type="Ensembl" id="ENSEBUT00000027032.1">
    <property type="protein sequence ID" value="ENSEBUP00000026456.1"/>
    <property type="gene ID" value="ENSEBUG00000016292.1"/>
</dbReference>
<evidence type="ECO:0000256" key="5">
    <source>
        <dbReference type="ARBA" id="ARBA00022771"/>
    </source>
</evidence>
<reference evidence="12" key="2">
    <citation type="submission" date="2025-09" db="UniProtKB">
        <authorList>
            <consortium name="Ensembl"/>
        </authorList>
    </citation>
    <scope>IDENTIFICATION</scope>
</reference>
<evidence type="ECO:0000256" key="2">
    <source>
        <dbReference type="ARBA" id="ARBA00006991"/>
    </source>
</evidence>
<evidence type="ECO:0000256" key="3">
    <source>
        <dbReference type="ARBA" id="ARBA00022723"/>
    </source>
</evidence>
<dbReference type="GO" id="GO:0005694">
    <property type="term" value="C:chromosome"/>
    <property type="evidence" value="ECO:0007669"/>
    <property type="project" value="UniProtKB-ARBA"/>
</dbReference>
<evidence type="ECO:0000313" key="12">
    <source>
        <dbReference type="Ensembl" id="ENSEBUP00000026456.1"/>
    </source>
</evidence>
<dbReference type="PROSITE" id="PS50157">
    <property type="entry name" value="ZINC_FINGER_C2H2_2"/>
    <property type="match status" value="6"/>
</dbReference>
<dbReference type="GO" id="GO:0008270">
    <property type="term" value="F:zinc ion binding"/>
    <property type="evidence" value="ECO:0007669"/>
    <property type="project" value="UniProtKB-KW"/>
</dbReference>
<reference evidence="12" key="1">
    <citation type="submission" date="2025-08" db="UniProtKB">
        <authorList>
            <consortium name="Ensembl"/>
        </authorList>
    </citation>
    <scope>IDENTIFICATION</scope>
</reference>
<dbReference type="SUPFAM" id="SSF57667">
    <property type="entry name" value="beta-beta-alpha zinc fingers"/>
    <property type="match status" value="4"/>
</dbReference>
<dbReference type="FunFam" id="3.30.160.60:FF:000182">
    <property type="entry name" value="zinc finger protein 366"/>
    <property type="match status" value="1"/>
</dbReference>
<accession>A0A8C4RAC1</accession>
<dbReference type="FunFam" id="3.30.160.60:FF:000624">
    <property type="entry name" value="zinc finger protein 697"/>
    <property type="match status" value="1"/>
</dbReference>
<dbReference type="OMA" id="HARIFTC"/>
<organism evidence="12 13">
    <name type="scientific">Eptatretus burgeri</name>
    <name type="common">Inshore hagfish</name>
    <dbReference type="NCBI Taxonomy" id="7764"/>
    <lineage>
        <taxon>Eukaryota</taxon>
        <taxon>Metazoa</taxon>
        <taxon>Chordata</taxon>
        <taxon>Craniata</taxon>
        <taxon>Vertebrata</taxon>
        <taxon>Cyclostomata</taxon>
        <taxon>Myxini</taxon>
        <taxon>Myxiniformes</taxon>
        <taxon>Myxinidae</taxon>
        <taxon>Eptatretinae</taxon>
        <taxon>Eptatretus</taxon>
    </lineage>
</organism>